<proteinExistence type="predicted"/>
<dbReference type="Proteomes" id="UP000799436">
    <property type="component" value="Unassembled WGS sequence"/>
</dbReference>
<dbReference type="AlphaFoldDB" id="A0A6G1LGD2"/>
<evidence type="ECO:0000313" key="1">
    <source>
        <dbReference type="EMBL" id="KAF2771224.1"/>
    </source>
</evidence>
<dbReference type="CDD" id="cd09917">
    <property type="entry name" value="F-box_SF"/>
    <property type="match status" value="1"/>
</dbReference>
<accession>A0A6G1LGD2</accession>
<dbReference type="SUPFAM" id="SSF81383">
    <property type="entry name" value="F-box domain"/>
    <property type="match status" value="1"/>
</dbReference>
<dbReference type="OrthoDB" id="3649723at2759"/>
<sequence length="297" mass="33141">METDQLTPQIRALNIVELFEHILVHATAEDIISCLRVCKDWQAYIQGSSKLKEKHFLAPIATQARISFGYTTSNAGNNVDGSKTTEEVPVSGFVAVSAPKDDERDEAILTSLHPLITGLPNQLSHHHISTKHGNVTHLLQYGDGVWLEMYATQPPVQTVWVTCIVYDSPPSSYFQHEHRISNLSGVRIGDIRDQLRMAVEHNYQYEQSTRVLMPPHYTGDDCAKACKDDDDAKTHDATLKLLTPLDWSDRMHVLTTAEAGTVTLAIEIPGHITENALWTRLARGDIGTEQFEAMMAD</sequence>
<name>A0A6G1LGD2_9PEZI</name>
<dbReference type="InterPro" id="IPR036047">
    <property type="entry name" value="F-box-like_dom_sf"/>
</dbReference>
<organism evidence="1 2">
    <name type="scientific">Teratosphaeria nubilosa</name>
    <dbReference type="NCBI Taxonomy" id="161662"/>
    <lineage>
        <taxon>Eukaryota</taxon>
        <taxon>Fungi</taxon>
        <taxon>Dikarya</taxon>
        <taxon>Ascomycota</taxon>
        <taxon>Pezizomycotina</taxon>
        <taxon>Dothideomycetes</taxon>
        <taxon>Dothideomycetidae</taxon>
        <taxon>Mycosphaerellales</taxon>
        <taxon>Teratosphaeriaceae</taxon>
        <taxon>Teratosphaeria</taxon>
    </lineage>
</organism>
<evidence type="ECO:0000313" key="2">
    <source>
        <dbReference type="Proteomes" id="UP000799436"/>
    </source>
</evidence>
<evidence type="ECO:0008006" key="3">
    <source>
        <dbReference type="Google" id="ProtNLM"/>
    </source>
</evidence>
<reference evidence="1" key="1">
    <citation type="journal article" date="2020" name="Stud. Mycol.">
        <title>101 Dothideomycetes genomes: a test case for predicting lifestyles and emergence of pathogens.</title>
        <authorList>
            <person name="Haridas S."/>
            <person name="Albert R."/>
            <person name="Binder M."/>
            <person name="Bloem J."/>
            <person name="Labutti K."/>
            <person name="Salamov A."/>
            <person name="Andreopoulos B."/>
            <person name="Baker S."/>
            <person name="Barry K."/>
            <person name="Bills G."/>
            <person name="Bluhm B."/>
            <person name="Cannon C."/>
            <person name="Castanera R."/>
            <person name="Culley D."/>
            <person name="Daum C."/>
            <person name="Ezra D."/>
            <person name="Gonzalez J."/>
            <person name="Henrissat B."/>
            <person name="Kuo A."/>
            <person name="Liang C."/>
            <person name="Lipzen A."/>
            <person name="Lutzoni F."/>
            <person name="Magnuson J."/>
            <person name="Mondo S."/>
            <person name="Nolan M."/>
            <person name="Ohm R."/>
            <person name="Pangilinan J."/>
            <person name="Park H.-J."/>
            <person name="Ramirez L."/>
            <person name="Alfaro M."/>
            <person name="Sun H."/>
            <person name="Tritt A."/>
            <person name="Yoshinaga Y."/>
            <person name="Zwiers L.-H."/>
            <person name="Turgeon B."/>
            <person name="Goodwin S."/>
            <person name="Spatafora J."/>
            <person name="Crous P."/>
            <person name="Grigoriev I."/>
        </authorList>
    </citation>
    <scope>NUCLEOTIDE SEQUENCE</scope>
    <source>
        <strain evidence="1">CBS 116005</strain>
    </source>
</reference>
<protein>
    <recommendedName>
        <fullName evidence="3">F-box domain-containing protein</fullName>
    </recommendedName>
</protein>
<dbReference type="EMBL" id="ML995820">
    <property type="protein sequence ID" value="KAF2771224.1"/>
    <property type="molecule type" value="Genomic_DNA"/>
</dbReference>
<keyword evidence="2" id="KW-1185">Reference proteome</keyword>
<gene>
    <name evidence="1" type="ORF">EJ03DRAFT_349637</name>
</gene>